<dbReference type="SUPFAM" id="SSF52540">
    <property type="entry name" value="P-loop containing nucleoside triphosphate hydrolases"/>
    <property type="match status" value="1"/>
</dbReference>
<dbReference type="InterPro" id="IPR049945">
    <property type="entry name" value="AAA_22"/>
</dbReference>
<dbReference type="RefSeq" id="WP_137245674.1">
    <property type="nucleotide sequence ID" value="NZ_SZQA01000002.1"/>
</dbReference>
<dbReference type="PANTHER" id="PTHR47691">
    <property type="entry name" value="REGULATOR-RELATED"/>
    <property type="match status" value="1"/>
</dbReference>
<evidence type="ECO:0000313" key="2">
    <source>
        <dbReference type="EMBL" id="TKK90945.1"/>
    </source>
</evidence>
<keyword evidence="3" id="KW-1185">Reference proteome</keyword>
<dbReference type="PRINTS" id="PR00364">
    <property type="entry name" value="DISEASERSIST"/>
</dbReference>
<dbReference type="PANTHER" id="PTHR47691:SF3">
    <property type="entry name" value="HTH-TYPE TRANSCRIPTIONAL REGULATOR RV0890C-RELATED"/>
    <property type="match status" value="1"/>
</dbReference>
<dbReference type="Gene3D" id="3.40.50.300">
    <property type="entry name" value="P-loop containing nucleotide triphosphate hydrolases"/>
    <property type="match status" value="1"/>
</dbReference>
<protein>
    <submittedName>
        <fullName evidence="2">Regulator</fullName>
    </submittedName>
</protein>
<dbReference type="SUPFAM" id="SSF48452">
    <property type="entry name" value="TPR-like"/>
    <property type="match status" value="2"/>
</dbReference>
<evidence type="ECO:0000259" key="1">
    <source>
        <dbReference type="Pfam" id="PF13401"/>
    </source>
</evidence>
<sequence length="655" mass="71313">MRAEVTSFIGREPEITEIARLLEVSRLVTLTGVGGVGKSRLASRVAAVAQAASPDGVFVADLAKVGEPDLLSHAVADAMRLTDRTTRPADEVLTAHLADRRALLVLDGADRLVDACAKLAELLLRGAPELRVLVTSRQPLDVAGEHLFAVAPMTRAEALELLSERAGRVVADDAGLCDRLDGIPLAIELAAVRLGEFPVEELVRRLDDRFRLLDGLRAAIGLSHELCSPAERLLWARLSVFAGSFGLAAAEEVCADRTLPAHALLGLISGLVDRSIVVRAGAQYRLLDTVRDYGEEWLHRLGPDETDRLRRKHKNHYLRLARRGESQWFGPGQQKIYARTHAEHGNFRAALEFCVSTPGEERDGLDLAATLWFYWVCCGHLGEGRHWLEQVLDSDPSPTPERAKALWVAGYVAIMMGDTARATTLLAECRERGDDRSRARAVQRLGALAMLADELDRAIPLLLHALAEYEDMGLLDTHVLMGKIELAMAQAFTGRLEPAGVICRDVRRLCEDHGERWVLAYVCYVEAYLAWGSGDHAGAERLARESLTYSRIFNDLIGTVLDVELLALVLVGTGDAAGGALLQGAAAVVWESVGSPLYGSRHFTAAHDECARRAAIELGEEAYQTALARGRGMGLDRALELSTRGRELSTAAPQT</sequence>
<dbReference type="GO" id="GO:0016887">
    <property type="term" value="F:ATP hydrolysis activity"/>
    <property type="evidence" value="ECO:0007669"/>
    <property type="project" value="InterPro"/>
</dbReference>
<proteinExistence type="predicted"/>
<feature type="domain" description="ORC1/DEAH AAA+ ATPase" evidence="1">
    <location>
        <begin position="26"/>
        <end position="119"/>
    </location>
</feature>
<dbReference type="OrthoDB" id="3194665at2"/>
<dbReference type="AlphaFoldDB" id="A0A4U3MMY3"/>
<dbReference type="EMBL" id="SZQA01000002">
    <property type="protein sequence ID" value="TKK90945.1"/>
    <property type="molecule type" value="Genomic_DNA"/>
</dbReference>
<gene>
    <name evidence="2" type="ORF">FDA94_04100</name>
</gene>
<evidence type="ECO:0000313" key="3">
    <source>
        <dbReference type="Proteomes" id="UP000308705"/>
    </source>
</evidence>
<dbReference type="Gene3D" id="1.25.40.10">
    <property type="entry name" value="Tetratricopeptide repeat domain"/>
    <property type="match status" value="1"/>
</dbReference>
<organism evidence="2 3">
    <name type="scientific">Herbidospora galbida</name>
    <dbReference type="NCBI Taxonomy" id="2575442"/>
    <lineage>
        <taxon>Bacteria</taxon>
        <taxon>Bacillati</taxon>
        <taxon>Actinomycetota</taxon>
        <taxon>Actinomycetes</taxon>
        <taxon>Streptosporangiales</taxon>
        <taxon>Streptosporangiaceae</taxon>
        <taxon>Herbidospora</taxon>
    </lineage>
</organism>
<reference evidence="2 3" key="1">
    <citation type="submission" date="2019-04" db="EMBL/GenBank/DDBJ databases">
        <title>Herbidospora sp. NEAU-GS14.nov., a novel actinomycete isolated from soil.</title>
        <authorList>
            <person name="Han L."/>
        </authorList>
    </citation>
    <scope>NUCLEOTIDE SEQUENCE [LARGE SCALE GENOMIC DNA]</scope>
    <source>
        <strain evidence="2 3">NEAU-GS14</strain>
    </source>
</reference>
<dbReference type="Pfam" id="PF13401">
    <property type="entry name" value="AAA_22"/>
    <property type="match status" value="1"/>
</dbReference>
<dbReference type="InterPro" id="IPR027417">
    <property type="entry name" value="P-loop_NTPase"/>
</dbReference>
<comment type="caution">
    <text evidence="2">The sequence shown here is derived from an EMBL/GenBank/DDBJ whole genome shotgun (WGS) entry which is preliminary data.</text>
</comment>
<dbReference type="Proteomes" id="UP000308705">
    <property type="component" value="Unassembled WGS sequence"/>
</dbReference>
<accession>A0A4U3MMY3</accession>
<dbReference type="InterPro" id="IPR011990">
    <property type="entry name" value="TPR-like_helical_dom_sf"/>
</dbReference>
<name>A0A4U3MMY3_9ACTN</name>